<evidence type="ECO:0000313" key="2">
    <source>
        <dbReference type="Proteomes" id="UP001300383"/>
    </source>
</evidence>
<protein>
    <submittedName>
        <fullName evidence="1">DHHW family protein</fullName>
    </submittedName>
</protein>
<accession>A0AAP4BB25</accession>
<reference evidence="1 2" key="1">
    <citation type="submission" date="2023-05" db="EMBL/GenBank/DDBJ databases">
        <title>[ruminococcus] sp. nov., isolated from a pig farm feces dump.</title>
        <authorList>
            <person name="Chang Y.-H."/>
        </authorList>
    </citation>
    <scope>NUCLEOTIDE SEQUENCE [LARGE SCALE GENOMIC DNA]</scope>
    <source>
        <strain evidence="1 2">YH-rum2234</strain>
    </source>
</reference>
<sequence>MNKKAQNLLMVIPMAILLFGLSALCLLKKETAYSEDERRVLASRPELTADSLLSGSFMTQFEDYAGDQFPFRDSFRSAKAFSALHLFHQKDNNGYYAKHGYASRLEYPVNTKMLDHAAERFQYLYNTYLEDKDVKLYFSIVPDKNCFLAGTNGYLSMDYSALVSYMQEKTSYMEYVDLFPLLSLENYYRTDTHWRQETLIPAADRLAEAMGTTLSHDYETVTVEEPFYGVYCGQSALPLKPDTLRFLTNDLLNNSIVTDWDTGSPKNSFMYDPKAALGRDPYELFLSGSSALLTIENPSGPVDRELIVFRDSFGSSLVPLLVSGYSKITLVDIRYIRSDLLDQFLSFDNQDILFLYSTLLLNNSLALK</sequence>
<evidence type="ECO:0000313" key="1">
    <source>
        <dbReference type="EMBL" id="MDI9243014.1"/>
    </source>
</evidence>
<dbReference type="AlphaFoldDB" id="A0AAP4BB25"/>
<dbReference type="RefSeq" id="WP_283231449.1">
    <property type="nucleotide sequence ID" value="NZ_JASGBQ010000023.1"/>
</dbReference>
<keyword evidence="2" id="KW-1185">Reference proteome</keyword>
<name>A0AAP4BB25_9FIRM</name>
<dbReference type="Proteomes" id="UP001300383">
    <property type="component" value="Unassembled WGS sequence"/>
</dbReference>
<comment type="caution">
    <text evidence="1">The sequence shown here is derived from an EMBL/GenBank/DDBJ whole genome shotgun (WGS) entry which is preliminary data.</text>
</comment>
<proteinExistence type="predicted"/>
<dbReference type="EMBL" id="JASGBQ010000023">
    <property type="protein sequence ID" value="MDI9243014.1"/>
    <property type="molecule type" value="Genomic_DNA"/>
</dbReference>
<gene>
    <name evidence="1" type="ORF">QJ036_11120</name>
</gene>
<organism evidence="1 2">
    <name type="scientific">Fusibacillus kribbianus</name>
    <dbReference type="NCBI Taxonomy" id="3044208"/>
    <lineage>
        <taxon>Bacteria</taxon>
        <taxon>Bacillati</taxon>
        <taxon>Bacillota</taxon>
        <taxon>Clostridia</taxon>
        <taxon>Lachnospirales</taxon>
        <taxon>Lachnospiraceae</taxon>
        <taxon>Fusibacillus</taxon>
    </lineage>
</organism>